<evidence type="ECO:0000256" key="1">
    <source>
        <dbReference type="SAM" id="MobiDB-lite"/>
    </source>
</evidence>
<keyword evidence="2" id="KW-0732">Signal</keyword>
<dbReference type="RefSeq" id="WP_282588954.1">
    <property type="nucleotide sequence ID" value="NZ_JAMOIM010000055.1"/>
</dbReference>
<feature type="compositionally biased region" description="Basic residues" evidence="1">
    <location>
        <begin position="37"/>
        <end position="50"/>
    </location>
</feature>
<protein>
    <recommendedName>
        <fullName evidence="5">Pentapeptide MXKDX repeat protein</fullName>
    </recommendedName>
</protein>
<evidence type="ECO:0000313" key="3">
    <source>
        <dbReference type="EMBL" id="MCW6512577.1"/>
    </source>
</evidence>
<dbReference type="AlphaFoldDB" id="A0AA41Z3V4"/>
<dbReference type="EMBL" id="JAMOIM010000055">
    <property type="protein sequence ID" value="MCW6512577.1"/>
    <property type="molecule type" value="Genomic_DNA"/>
</dbReference>
<feature type="chain" id="PRO_5041236625" description="Pentapeptide MXKDX repeat protein" evidence="2">
    <location>
        <begin position="26"/>
        <end position="66"/>
    </location>
</feature>
<reference evidence="3" key="1">
    <citation type="submission" date="2022-05" db="EMBL/GenBank/DDBJ databases">
        <authorList>
            <person name="Pankratov T."/>
        </authorList>
    </citation>
    <scope>NUCLEOTIDE SEQUENCE</scope>
    <source>
        <strain evidence="3">BP6-180914</strain>
    </source>
</reference>
<evidence type="ECO:0008006" key="5">
    <source>
        <dbReference type="Google" id="ProtNLM"/>
    </source>
</evidence>
<dbReference type="Proteomes" id="UP001165667">
    <property type="component" value="Unassembled WGS sequence"/>
</dbReference>
<evidence type="ECO:0000313" key="4">
    <source>
        <dbReference type="Proteomes" id="UP001165667"/>
    </source>
</evidence>
<comment type="caution">
    <text evidence="3">The sequence shown here is derived from an EMBL/GenBank/DDBJ whole genome shotgun (WGS) entry which is preliminary data.</text>
</comment>
<sequence length="66" mass="6922">MTSKTVAISALALCIGFAALPGANAAESDAMHHGMMKKHMKKGKMMHHGMMKKDEAAPSEDAAPAQ</sequence>
<accession>A0AA41Z3V4</accession>
<gene>
    <name evidence="3" type="ORF">M8523_32225</name>
</gene>
<feature type="region of interest" description="Disordered" evidence="1">
    <location>
        <begin position="37"/>
        <end position="66"/>
    </location>
</feature>
<name>A0AA41Z3V4_9HYPH</name>
<feature type="signal peptide" evidence="2">
    <location>
        <begin position="1"/>
        <end position="25"/>
    </location>
</feature>
<evidence type="ECO:0000256" key="2">
    <source>
        <dbReference type="SAM" id="SignalP"/>
    </source>
</evidence>
<keyword evidence="4" id="KW-1185">Reference proteome</keyword>
<organism evidence="3 4">
    <name type="scientific">Lichenifustis flavocetrariae</name>
    <dbReference type="NCBI Taxonomy" id="2949735"/>
    <lineage>
        <taxon>Bacteria</taxon>
        <taxon>Pseudomonadati</taxon>
        <taxon>Pseudomonadota</taxon>
        <taxon>Alphaproteobacteria</taxon>
        <taxon>Hyphomicrobiales</taxon>
        <taxon>Lichenihabitantaceae</taxon>
        <taxon>Lichenifustis</taxon>
    </lineage>
</organism>
<proteinExistence type="predicted"/>